<organism evidence="3 4">
    <name type="scientific">Actinokineospora fastidiosa</name>
    <dbReference type="NCBI Taxonomy" id="1816"/>
    <lineage>
        <taxon>Bacteria</taxon>
        <taxon>Bacillati</taxon>
        <taxon>Actinomycetota</taxon>
        <taxon>Actinomycetes</taxon>
        <taxon>Pseudonocardiales</taxon>
        <taxon>Pseudonocardiaceae</taxon>
        <taxon>Actinokineospora</taxon>
    </lineage>
</organism>
<comment type="caution">
    <text evidence="3">The sequence shown here is derived from an EMBL/GenBank/DDBJ whole genome shotgun (WGS) entry which is preliminary data.</text>
</comment>
<evidence type="ECO:0000313" key="4">
    <source>
        <dbReference type="Proteomes" id="UP000660680"/>
    </source>
</evidence>
<dbReference type="InterPro" id="IPR036291">
    <property type="entry name" value="NAD(P)-bd_dom_sf"/>
</dbReference>
<dbReference type="PROSITE" id="PS00061">
    <property type="entry name" value="ADH_SHORT"/>
    <property type="match status" value="1"/>
</dbReference>
<dbReference type="InterPro" id="IPR002347">
    <property type="entry name" value="SDR_fam"/>
</dbReference>
<dbReference type="Gene3D" id="3.40.50.720">
    <property type="entry name" value="NAD(P)-binding Rossmann-like Domain"/>
    <property type="match status" value="1"/>
</dbReference>
<keyword evidence="4" id="KW-1185">Reference proteome</keyword>
<evidence type="ECO:0000256" key="2">
    <source>
        <dbReference type="ARBA" id="ARBA00023002"/>
    </source>
</evidence>
<gene>
    <name evidence="3" type="ORF">GCM10010171_49100</name>
</gene>
<name>A0A918GMD4_9PSEU</name>
<comment type="similarity">
    <text evidence="1">Belongs to the short-chain dehydrogenases/reductases (SDR) family.</text>
</comment>
<dbReference type="GO" id="GO:0016616">
    <property type="term" value="F:oxidoreductase activity, acting on the CH-OH group of donors, NAD or NADP as acceptor"/>
    <property type="evidence" value="ECO:0007669"/>
    <property type="project" value="TreeGrafter"/>
</dbReference>
<dbReference type="Pfam" id="PF00106">
    <property type="entry name" value="adh_short"/>
    <property type="match status" value="1"/>
</dbReference>
<reference evidence="3" key="1">
    <citation type="journal article" date="2014" name="Int. J. Syst. Evol. Microbiol.">
        <title>Complete genome sequence of Corynebacterium casei LMG S-19264T (=DSM 44701T), isolated from a smear-ripened cheese.</title>
        <authorList>
            <consortium name="US DOE Joint Genome Institute (JGI-PGF)"/>
            <person name="Walter F."/>
            <person name="Albersmeier A."/>
            <person name="Kalinowski J."/>
            <person name="Ruckert C."/>
        </authorList>
    </citation>
    <scope>NUCLEOTIDE SEQUENCE</scope>
    <source>
        <strain evidence="3">JCM 3276</strain>
    </source>
</reference>
<dbReference type="AlphaFoldDB" id="A0A918GMD4"/>
<reference evidence="3" key="2">
    <citation type="submission" date="2020-09" db="EMBL/GenBank/DDBJ databases">
        <authorList>
            <person name="Sun Q."/>
            <person name="Ohkuma M."/>
        </authorList>
    </citation>
    <scope>NUCLEOTIDE SEQUENCE</scope>
    <source>
        <strain evidence="3">JCM 3276</strain>
    </source>
</reference>
<dbReference type="PRINTS" id="PR00081">
    <property type="entry name" value="GDHRDH"/>
</dbReference>
<dbReference type="PANTHER" id="PTHR24322:SF736">
    <property type="entry name" value="RETINOL DEHYDROGENASE 10"/>
    <property type="match status" value="1"/>
</dbReference>
<keyword evidence="2" id="KW-0560">Oxidoreductase</keyword>
<dbReference type="SUPFAM" id="SSF51735">
    <property type="entry name" value="NAD(P)-binding Rossmann-fold domains"/>
    <property type="match status" value="1"/>
</dbReference>
<dbReference type="RefSeq" id="WP_189212907.1">
    <property type="nucleotide sequence ID" value="NZ_BMRB01000004.1"/>
</dbReference>
<proteinExistence type="inferred from homology"/>
<protein>
    <recommendedName>
        <fullName evidence="5">Dehydrogenase</fullName>
    </recommendedName>
</protein>
<dbReference type="PANTHER" id="PTHR24322">
    <property type="entry name" value="PKSB"/>
    <property type="match status" value="1"/>
</dbReference>
<evidence type="ECO:0008006" key="5">
    <source>
        <dbReference type="Google" id="ProtNLM"/>
    </source>
</evidence>
<accession>A0A918GMD4</accession>
<evidence type="ECO:0000256" key="1">
    <source>
        <dbReference type="ARBA" id="ARBA00006484"/>
    </source>
</evidence>
<evidence type="ECO:0000313" key="3">
    <source>
        <dbReference type="EMBL" id="GGS48043.1"/>
    </source>
</evidence>
<dbReference type="Proteomes" id="UP000660680">
    <property type="component" value="Unassembled WGS sequence"/>
</dbReference>
<dbReference type="EMBL" id="BMRB01000004">
    <property type="protein sequence ID" value="GGS48043.1"/>
    <property type="molecule type" value="Genomic_DNA"/>
</dbReference>
<dbReference type="InterPro" id="IPR020904">
    <property type="entry name" value="Sc_DH/Rdtase_CS"/>
</dbReference>
<sequence>MAIAGKTVLVTGAGAGIGAALAVEAAGGGAAAVVAVDIDAAGAEATAAAVRERGVAAVAAGVDVADAAAVRALVAEVRAEHGPIGAVFSNAGVAVGLGLHAPMSLWEKAWAVNVRAHVHLAQAVLPGMIRDGGGHFMITASAAGLLGLPGDAPYAVTKQAAVGLAEWLACAYARHGIKVSALCPLGVRTGLLMPAVAAGHPAGLAVAELGPILEPAEVAACAVAGLADGRFLVLPHPEVAELYAKKAADPDAWIHTHASTR</sequence>